<dbReference type="EMBL" id="FN434113">
    <property type="protein sequence ID" value="CBA20500.1"/>
    <property type="molecule type" value="Genomic_DNA"/>
</dbReference>
<dbReference type="Gene3D" id="2.40.10.220">
    <property type="entry name" value="predicted glycosyltransferase like domains"/>
    <property type="match status" value="1"/>
</dbReference>
<sequence length="93" mass="10348">MYMRGCQLHKHITRPALDDSFFRVSAPANPVFYSYMAWPDGSGEGRLRLQHIAIGGIAALSDGTVPDSLKCGDSIKTFALRWANRVVSWLMYG</sequence>
<dbReference type="AlphaFoldDB" id="D4I1K9"/>
<reference evidence="1 2" key="1">
    <citation type="journal article" date="2010" name="Mol. Plant Microbe Interact.">
        <title>Complete genome sequence of the fire blight pathogen Erwinia amylovora CFBP 1430 and comparison to other Erwinia spp.</title>
        <authorList>
            <person name="Smits T.H."/>
            <person name="Rezzonico F."/>
            <person name="Kamber T."/>
            <person name="Blom J."/>
            <person name="Goesmann A."/>
            <person name="Frey J.E."/>
            <person name="Duffy B."/>
        </authorList>
    </citation>
    <scope>NUCLEOTIDE SEQUENCE [LARGE SCALE GENOMIC DNA]</scope>
    <source>
        <strain evidence="2">CFBP1430</strain>
    </source>
</reference>
<organism evidence="1 2">
    <name type="scientific">Erwinia amylovora (strain CFBP1430)</name>
    <dbReference type="NCBI Taxonomy" id="665029"/>
    <lineage>
        <taxon>Bacteria</taxon>
        <taxon>Pseudomonadati</taxon>
        <taxon>Pseudomonadota</taxon>
        <taxon>Gammaproteobacteria</taxon>
        <taxon>Enterobacterales</taxon>
        <taxon>Erwiniaceae</taxon>
        <taxon>Erwinia</taxon>
    </lineage>
</organism>
<evidence type="ECO:0000313" key="1">
    <source>
        <dbReference type="EMBL" id="CBA20500.1"/>
    </source>
</evidence>
<name>D4I1K9_ERWAC</name>
<dbReference type="KEGG" id="eam:EAMY_1550"/>
<dbReference type="Proteomes" id="UP000001841">
    <property type="component" value="Chromosome"/>
</dbReference>
<dbReference type="STRING" id="665029.EAMY_1550"/>
<protein>
    <submittedName>
        <fullName evidence="1">Uncharacterized protein</fullName>
    </submittedName>
</protein>
<dbReference type="eggNOG" id="COG5581">
    <property type="taxonomic scope" value="Bacteria"/>
</dbReference>
<accession>D4I1K9</accession>
<proteinExistence type="predicted"/>
<gene>
    <name evidence="1" type="ordered locus">EAMY_1550</name>
</gene>
<evidence type="ECO:0000313" key="2">
    <source>
        <dbReference type="Proteomes" id="UP000001841"/>
    </source>
</evidence>
<dbReference type="HOGENOM" id="CLU_187523_0_0_6"/>